<dbReference type="InterPro" id="IPR009562">
    <property type="entry name" value="DUF1178"/>
</dbReference>
<proteinExistence type="predicted"/>
<dbReference type="OrthoDB" id="5295943at2"/>
<organism evidence="2 3">
    <name type="scientific">Pusillimonas noertemannii</name>
    <dbReference type="NCBI Taxonomy" id="305977"/>
    <lineage>
        <taxon>Bacteria</taxon>
        <taxon>Pseudomonadati</taxon>
        <taxon>Pseudomonadota</taxon>
        <taxon>Betaproteobacteria</taxon>
        <taxon>Burkholderiales</taxon>
        <taxon>Alcaligenaceae</taxon>
        <taxon>Pusillimonas</taxon>
    </lineage>
</organism>
<evidence type="ECO:0000313" key="2">
    <source>
        <dbReference type="EMBL" id="PVY61923.1"/>
    </source>
</evidence>
<dbReference type="EMBL" id="QEKO01000003">
    <property type="protein sequence ID" value="PVY61923.1"/>
    <property type="molecule type" value="Genomic_DNA"/>
</dbReference>
<sequence>MSLKVFDLQCEAGHVFEGWFASADDYDAQRERGILACPVCDSHQVNKMLSAPRLNMGRALPDSAEASASRPTEASATQAPGPEHMAQIQAQVLKHVREIVRNSENVGERFAHEARRMHEGEIEHRAIRGSTTLREREELARDGIAVMPIPDFLDDDRLQ</sequence>
<dbReference type="Pfam" id="PF06676">
    <property type="entry name" value="DUF1178"/>
    <property type="match status" value="1"/>
</dbReference>
<feature type="compositionally biased region" description="Polar residues" evidence="1">
    <location>
        <begin position="69"/>
        <end position="78"/>
    </location>
</feature>
<gene>
    <name evidence="2" type="ORF">C7440_2658</name>
</gene>
<dbReference type="STRING" id="1231391.GCA_000308195_02833"/>
<dbReference type="RefSeq" id="WP_116518872.1">
    <property type="nucleotide sequence ID" value="NZ_JACCEX010000003.1"/>
</dbReference>
<protein>
    <recommendedName>
        <fullName evidence="4">DUF1178 family protein</fullName>
    </recommendedName>
</protein>
<feature type="region of interest" description="Disordered" evidence="1">
    <location>
        <begin position="61"/>
        <end position="82"/>
    </location>
</feature>
<reference evidence="2 3" key="1">
    <citation type="submission" date="2018-04" db="EMBL/GenBank/DDBJ databases">
        <title>Genomic Encyclopedia of Type Strains, Phase IV (KMG-IV): sequencing the most valuable type-strain genomes for metagenomic binning, comparative biology and taxonomic classification.</title>
        <authorList>
            <person name="Goeker M."/>
        </authorList>
    </citation>
    <scope>NUCLEOTIDE SEQUENCE [LARGE SCALE GENOMIC DNA]</scope>
    <source>
        <strain evidence="2 3">DSM 10065</strain>
    </source>
</reference>
<accession>A0A2U1CLQ6</accession>
<evidence type="ECO:0000313" key="3">
    <source>
        <dbReference type="Proteomes" id="UP000246145"/>
    </source>
</evidence>
<keyword evidence="3" id="KW-1185">Reference proteome</keyword>
<evidence type="ECO:0000256" key="1">
    <source>
        <dbReference type="SAM" id="MobiDB-lite"/>
    </source>
</evidence>
<dbReference type="AlphaFoldDB" id="A0A2U1CLQ6"/>
<dbReference type="Proteomes" id="UP000246145">
    <property type="component" value="Unassembled WGS sequence"/>
</dbReference>
<dbReference type="PIRSF" id="PIRSF032131">
    <property type="entry name" value="UCP032131"/>
    <property type="match status" value="1"/>
</dbReference>
<name>A0A2U1CLQ6_9BURK</name>
<comment type="caution">
    <text evidence="2">The sequence shown here is derived from an EMBL/GenBank/DDBJ whole genome shotgun (WGS) entry which is preliminary data.</text>
</comment>
<evidence type="ECO:0008006" key="4">
    <source>
        <dbReference type="Google" id="ProtNLM"/>
    </source>
</evidence>